<sequence length="71" mass="7719">MHLLTVVTVIIYPDLFALQKGDDAGPPDAYSGKWLGGAANLCATDLNAARRRPVWVRPHWESSSQANVQAT</sequence>
<proteinExistence type="predicted"/>
<name>A0A855F3U3_RAOOR</name>
<gene>
    <name evidence="1" type="ORF">CFY86_07535</name>
</gene>
<organism evidence="1 2">
    <name type="scientific">Raoultella ornithinolytica</name>
    <name type="common">Klebsiella ornithinolytica</name>
    <dbReference type="NCBI Taxonomy" id="54291"/>
    <lineage>
        <taxon>Bacteria</taxon>
        <taxon>Pseudomonadati</taxon>
        <taxon>Pseudomonadota</taxon>
        <taxon>Gammaproteobacteria</taxon>
        <taxon>Enterobacterales</taxon>
        <taxon>Enterobacteriaceae</taxon>
        <taxon>Klebsiella/Raoultella group</taxon>
        <taxon>Raoultella</taxon>
    </lineage>
</organism>
<protein>
    <submittedName>
        <fullName evidence="1">Uncharacterized protein</fullName>
    </submittedName>
</protein>
<accession>A0A855F3U3</accession>
<evidence type="ECO:0000313" key="1">
    <source>
        <dbReference type="EMBL" id="PIK90593.1"/>
    </source>
</evidence>
<dbReference type="EMBL" id="NKYI01000011">
    <property type="protein sequence ID" value="PIK90593.1"/>
    <property type="molecule type" value="Genomic_DNA"/>
</dbReference>
<dbReference type="AlphaFoldDB" id="A0A855F3U3"/>
<comment type="caution">
    <text evidence="1">The sequence shown here is derived from an EMBL/GenBank/DDBJ whole genome shotgun (WGS) entry which is preliminary data.</text>
</comment>
<evidence type="ECO:0000313" key="2">
    <source>
        <dbReference type="Proteomes" id="UP000229713"/>
    </source>
</evidence>
<dbReference type="Proteomes" id="UP000229713">
    <property type="component" value="Unassembled WGS sequence"/>
</dbReference>
<reference evidence="1 2" key="1">
    <citation type="submission" date="2017-07" db="EMBL/GenBank/DDBJ databases">
        <title>Raoultella ornithinolytica strain HH3 draft genome.</title>
        <authorList>
            <person name="Duceppe M.-O."/>
            <person name="Huang H."/>
            <person name="Phipps-Todd B."/>
        </authorList>
    </citation>
    <scope>NUCLEOTIDE SEQUENCE [LARGE SCALE GENOMIC DNA]</scope>
    <source>
        <strain evidence="1 2">HH3</strain>
    </source>
</reference>